<feature type="domain" description="YcxB-like C-terminal" evidence="2">
    <location>
        <begin position="104"/>
        <end position="162"/>
    </location>
</feature>
<dbReference type="RefSeq" id="WP_120260360.1">
    <property type="nucleotide sequence ID" value="NZ_RAPY01000003.1"/>
</dbReference>
<dbReference type="EMBL" id="RAPY01000003">
    <property type="protein sequence ID" value="RKE49527.1"/>
    <property type="molecule type" value="Genomic_DNA"/>
</dbReference>
<evidence type="ECO:0000313" key="4">
    <source>
        <dbReference type="Proteomes" id="UP000286246"/>
    </source>
</evidence>
<accession>A0A420AYK6</accession>
<keyword evidence="1" id="KW-0472">Membrane</keyword>
<dbReference type="OrthoDB" id="1255135at2"/>
<comment type="caution">
    <text evidence="3">The sequence shown here is derived from an EMBL/GenBank/DDBJ whole genome shotgun (WGS) entry which is preliminary data.</text>
</comment>
<feature type="transmembrane region" description="Helical" evidence="1">
    <location>
        <begin position="58"/>
        <end position="79"/>
    </location>
</feature>
<dbReference type="AlphaFoldDB" id="A0A420AYK6"/>
<evidence type="ECO:0000313" key="3">
    <source>
        <dbReference type="EMBL" id="RKE49527.1"/>
    </source>
</evidence>
<name>A0A420AYK6_SPHD1</name>
<protein>
    <recommendedName>
        <fullName evidence="2">YcxB-like C-terminal domain-containing protein</fullName>
    </recommendedName>
</protein>
<evidence type="ECO:0000256" key="1">
    <source>
        <dbReference type="SAM" id="Phobius"/>
    </source>
</evidence>
<evidence type="ECO:0000259" key="2">
    <source>
        <dbReference type="Pfam" id="PF14317"/>
    </source>
</evidence>
<feature type="transmembrane region" description="Helical" evidence="1">
    <location>
        <begin position="36"/>
        <end position="52"/>
    </location>
</feature>
<proteinExistence type="predicted"/>
<keyword evidence="1" id="KW-1133">Transmembrane helix</keyword>
<keyword evidence="1" id="KW-0812">Transmembrane</keyword>
<organism evidence="3 4">
    <name type="scientific">Sphingobacterium detergens</name>
    <dbReference type="NCBI Taxonomy" id="1145106"/>
    <lineage>
        <taxon>Bacteria</taxon>
        <taxon>Pseudomonadati</taxon>
        <taxon>Bacteroidota</taxon>
        <taxon>Sphingobacteriia</taxon>
        <taxon>Sphingobacteriales</taxon>
        <taxon>Sphingobacteriaceae</taxon>
        <taxon>Sphingobacterium</taxon>
    </lineage>
</organism>
<sequence>MKELQLTLSEQDQLDALLFSMSKSPQIIKARKKSRFMFMLLMLILAVPFFYYERQLAILIIVVSIIAFLFFPKYLGIYYKRYFTKYVKSPEFQNRIGILHTISFEDNYLQIKSTQMESKYQYDQFEYITETTFAFFIKLKMADQLFFPKQQIEDTAKFKAFLVELSQRLHIAYQEELDWKWK</sequence>
<reference evidence="3 4" key="1">
    <citation type="submission" date="2018-09" db="EMBL/GenBank/DDBJ databases">
        <title>Genomic Encyclopedia of Type Strains, Phase III (KMG-III): the genomes of soil and plant-associated and newly described type strains.</title>
        <authorList>
            <person name="Whitman W."/>
        </authorList>
    </citation>
    <scope>NUCLEOTIDE SEQUENCE [LARGE SCALE GENOMIC DNA]</scope>
    <source>
        <strain evidence="3 4">CECT 7938</strain>
    </source>
</reference>
<dbReference type="Proteomes" id="UP000286246">
    <property type="component" value="Unassembled WGS sequence"/>
</dbReference>
<dbReference type="Pfam" id="PF14317">
    <property type="entry name" value="YcxB"/>
    <property type="match status" value="1"/>
</dbReference>
<keyword evidence="4" id="KW-1185">Reference proteome</keyword>
<dbReference type="InterPro" id="IPR025588">
    <property type="entry name" value="YcxB-like_C"/>
</dbReference>
<gene>
    <name evidence="3" type="ORF">DFQ12_3646</name>
</gene>